<evidence type="ECO:0000313" key="2">
    <source>
        <dbReference type="EMBL" id="QUI24617.1"/>
    </source>
</evidence>
<evidence type="ECO:0000256" key="1">
    <source>
        <dbReference type="SAM" id="Phobius"/>
    </source>
</evidence>
<keyword evidence="1" id="KW-1133">Transmembrane helix</keyword>
<keyword evidence="1" id="KW-0812">Transmembrane</keyword>
<keyword evidence="3" id="KW-1185">Reference proteome</keyword>
<dbReference type="Proteomes" id="UP000683246">
    <property type="component" value="Chromosome"/>
</dbReference>
<reference evidence="2" key="1">
    <citation type="submission" date="2020-07" db="EMBL/GenBank/DDBJ databases">
        <title>Vallitalea pronyensis genome.</title>
        <authorList>
            <person name="Postec A."/>
        </authorList>
    </citation>
    <scope>NUCLEOTIDE SEQUENCE</scope>
    <source>
        <strain evidence="2">FatNI3</strain>
    </source>
</reference>
<accession>A0A8J8MMJ7</accession>
<dbReference type="KEGG" id="vpy:HZI73_20925"/>
<dbReference type="RefSeq" id="WP_212695308.1">
    <property type="nucleotide sequence ID" value="NZ_CP058649.1"/>
</dbReference>
<evidence type="ECO:0000313" key="3">
    <source>
        <dbReference type="Proteomes" id="UP000683246"/>
    </source>
</evidence>
<organism evidence="2 3">
    <name type="scientific">Vallitalea pronyensis</name>
    <dbReference type="NCBI Taxonomy" id="1348613"/>
    <lineage>
        <taxon>Bacteria</taxon>
        <taxon>Bacillati</taxon>
        <taxon>Bacillota</taxon>
        <taxon>Clostridia</taxon>
        <taxon>Lachnospirales</taxon>
        <taxon>Vallitaleaceae</taxon>
        <taxon>Vallitalea</taxon>
    </lineage>
</organism>
<feature type="transmembrane region" description="Helical" evidence="1">
    <location>
        <begin position="15"/>
        <end position="34"/>
    </location>
</feature>
<gene>
    <name evidence="2" type="ORF">HZI73_20925</name>
</gene>
<keyword evidence="1" id="KW-0472">Membrane</keyword>
<protein>
    <submittedName>
        <fullName evidence="2">Pilus assembly protein</fullName>
    </submittedName>
</protein>
<sequence>MQTKWRGSLTVEASLIFPIVFFAIVSLLYMSIYLHDSTVLKAITNEAAERFELAYANRVDIQSGHVLTPKERLSKGLYWRWAKQGGYEDDVSAFIKKEAQRRLLLKDDQLHMTTDIKNYILKQHLTIEVRKKFSTPLDPVNQLLGISTGINMVVQSKTSMRDPAEVIRNMDYLDDLSDYLGPVKAAKEKYREKVKDIIGFFENL</sequence>
<proteinExistence type="predicted"/>
<dbReference type="EMBL" id="CP058649">
    <property type="protein sequence ID" value="QUI24617.1"/>
    <property type="molecule type" value="Genomic_DNA"/>
</dbReference>
<dbReference type="AlphaFoldDB" id="A0A8J8MMJ7"/>
<name>A0A8J8MMJ7_9FIRM</name>